<dbReference type="InterPro" id="IPR043502">
    <property type="entry name" value="DNA/RNA_pol_sf"/>
</dbReference>
<name>A0A0K0FRY8_STRVS</name>
<evidence type="ECO:0000313" key="9">
    <source>
        <dbReference type="Proteomes" id="UP000035680"/>
    </source>
</evidence>
<dbReference type="WBParaSite" id="SVE_1304600.1">
    <property type="protein sequence ID" value="SVE_1304600.1"/>
    <property type="gene ID" value="SVE_1304600"/>
</dbReference>
<dbReference type="STRING" id="75913.A0A0K0FRY8"/>
<reference evidence="9" key="1">
    <citation type="submission" date="2014-07" db="EMBL/GenBank/DDBJ databases">
        <authorList>
            <person name="Martin A.A"/>
            <person name="De Silva N."/>
        </authorList>
    </citation>
    <scope>NUCLEOTIDE SEQUENCE</scope>
</reference>
<dbReference type="AlphaFoldDB" id="A0A0K0FRY8"/>
<keyword evidence="1" id="KW-0808">Transferase</keyword>
<keyword evidence="4" id="KW-0255">Endonuclease</keyword>
<dbReference type="GO" id="GO:0016787">
    <property type="term" value="F:hydrolase activity"/>
    <property type="evidence" value="ECO:0007669"/>
    <property type="project" value="UniProtKB-KW"/>
</dbReference>
<evidence type="ECO:0000256" key="4">
    <source>
        <dbReference type="ARBA" id="ARBA00022759"/>
    </source>
</evidence>
<evidence type="ECO:0000256" key="1">
    <source>
        <dbReference type="ARBA" id="ARBA00022679"/>
    </source>
</evidence>
<evidence type="ECO:0000256" key="6">
    <source>
        <dbReference type="ARBA" id="ARBA00022918"/>
    </source>
</evidence>
<dbReference type="SUPFAM" id="SSF56672">
    <property type="entry name" value="DNA/RNA polymerases"/>
    <property type="match status" value="1"/>
</dbReference>
<dbReference type="GO" id="GO:0003964">
    <property type="term" value="F:RNA-directed DNA polymerase activity"/>
    <property type="evidence" value="ECO:0007669"/>
    <property type="project" value="UniProtKB-KW"/>
</dbReference>
<organism evidence="9 10">
    <name type="scientific">Strongyloides venezuelensis</name>
    <name type="common">Threadworm</name>
    <dbReference type="NCBI Taxonomy" id="75913"/>
    <lineage>
        <taxon>Eukaryota</taxon>
        <taxon>Metazoa</taxon>
        <taxon>Ecdysozoa</taxon>
        <taxon>Nematoda</taxon>
        <taxon>Chromadorea</taxon>
        <taxon>Rhabditida</taxon>
        <taxon>Tylenchina</taxon>
        <taxon>Panagrolaimomorpha</taxon>
        <taxon>Strongyloidoidea</taxon>
        <taxon>Strongyloididae</taxon>
        <taxon>Strongyloides</taxon>
    </lineage>
</organism>
<evidence type="ECO:0000259" key="8">
    <source>
        <dbReference type="Pfam" id="PF17917"/>
    </source>
</evidence>
<dbReference type="Proteomes" id="UP000035680">
    <property type="component" value="Unassembled WGS sequence"/>
</dbReference>
<keyword evidence="6" id="KW-0695">RNA-directed DNA polymerase</keyword>
<keyword evidence="5" id="KW-0378">Hydrolase</keyword>
<evidence type="ECO:0000256" key="2">
    <source>
        <dbReference type="ARBA" id="ARBA00022695"/>
    </source>
</evidence>
<evidence type="ECO:0000256" key="3">
    <source>
        <dbReference type="ARBA" id="ARBA00022722"/>
    </source>
</evidence>
<dbReference type="InterPro" id="IPR041373">
    <property type="entry name" value="RT_RNaseH"/>
</dbReference>
<protein>
    <submittedName>
        <fullName evidence="10">RT_RNaseH domain-containing protein</fullName>
    </submittedName>
</protein>
<evidence type="ECO:0000256" key="5">
    <source>
        <dbReference type="ARBA" id="ARBA00022801"/>
    </source>
</evidence>
<accession>A0A0K0FRY8</accession>
<keyword evidence="3" id="KW-0540">Nuclease</keyword>
<proteinExistence type="predicted"/>
<evidence type="ECO:0000256" key="7">
    <source>
        <dbReference type="SAM" id="MobiDB-lite"/>
    </source>
</evidence>
<keyword evidence="2" id="KW-0548">Nucleotidyltransferase</keyword>
<evidence type="ECO:0000313" key="10">
    <source>
        <dbReference type="WBParaSite" id="SVE_1304600.1"/>
    </source>
</evidence>
<feature type="region of interest" description="Disordered" evidence="7">
    <location>
        <begin position="117"/>
        <end position="139"/>
    </location>
</feature>
<dbReference type="GO" id="GO:0004519">
    <property type="term" value="F:endonuclease activity"/>
    <property type="evidence" value="ECO:0007669"/>
    <property type="project" value="UniProtKB-KW"/>
</dbReference>
<feature type="domain" description="Reverse transcriptase RNase H-like" evidence="8">
    <location>
        <begin position="2"/>
        <end position="82"/>
    </location>
</feature>
<keyword evidence="9" id="KW-1185">Reference proteome</keyword>
<reference evidence="10" key="2">
    <citation type="submission" date="2015-08" db="UniProtKB">
        <authorList>
            <consortium name="WormBaseParasite"/>
        </authorList>
    </citation>
    <scope>IDENTIFICATION</scope>
</reference>
<dbReference type="Pfam" id="PF17917">
    <property type="entry name" value="RT_RNaseH"/>
    <property type="match status" value="1"/>
</dbReference>
<sequence length="139" mass="16046">MEAVLMQMNDTVILQPISYYSKRFDPTIKAPSVSAPELRGIIFALLHYRHVVNRIAIITDHKSLIRFIQHDKSPELFKYLSFIGSSGIELKYQNGKLMYSSDALSRQYNSFKKTGMEELTESRHGNSKLSFEDEKKLLD</sequence>